<reference evidence="2 3" key="1">
    <citation type="submission" date="2020-12" db="EMBL/GenBank/DDBJ databases">
        <title>Draft genome sequence of Halomonas pacifica strain CARE-V15.</title>
        <authorList>
            <person name="Vignesh N."/>
            <person name="Thabitha A."/>
            <person name="Saravanan R."/>
            <person name="Manigandan V."/>
        </authorList>
    </citation>
    <scope>NUCLEOTIDE SEQUENCE [LARGE SCALE GENOMIC DNA]</scope>
    <source>
        <strain evidence="2 3">CARE-V15</strain>
    </source>
</reference>
<evidence type="ECO:0000313" key="2">
    <source>
        <dbReference type="EMBL" id="MBH8581247.1"/>
    </source>
</evidence>
<dbReference type="RefSeq" id="WP_198058189.1">
    <property type="nucleotide sequence ID" value="NZ_JAEDAF010000014.1"/>
</dbReference>
<dbReference type="EMBL" id="JAEDAF010000014">
    <property type="protein sequence ID" value="MBH8581247.1"/>
    <property type="molecule type" value="Genomic_DNA"/>
</dbReference>
<gene>
    <name evidence="2" type="ORF">I7V36_14175</name>
</gene>
<sequence>MQNNSEGGFSLIELMVALVIGLLVVFGASSIFVSMKGSFNRLGAMSERQEAVRFLSDSILMDVRVSDGVLLNYPEFVIGIPKRTHGSLYCNTDQDYDVYYRVSGGQVEVAKDCNNDGDVADDGGYQPLISGVVDFNIQDVGVNRLYQVSLTLPPLDGVAGGGNVSYEFHSARRTPLVEP</sequence>
<protein>
    <submittedName>
        <fullName evidence="2">Prepilin-type N-terminal cleavage/methylation domain-containing protein</fullName>
    </submittedName>
</protein>
<accession>A0ABD4L5C0</accession>
<dbReference type="Proteomes" id="UP000651738">
    <property type="component" value="Unassembled WGS sequence"/>
</dbReference>
<dbReference type="InterPro" id="IPR012902">
    <property type="entry name" value="N_methyl_site"/>
</dbReference>
<evidence type="ECO:0000256" key="1">
    <source>
        <dbReference type="SAM" id="Phobius"/>
    </source>
</evidence>
<dbReference type="PROSITE" id="PS00409">
    <property type="entry name" value="PROKAR_NTER_METHYL"/>
    <property type="match status" value="1"/>
</dbReference>
<keyword evidence="1" id="KW-0472">Membrane</keyword>
<organism evidence="2 3">
    <name type="scientific">Bisbaumannia pacifica</name>
    <dbReference type="NCBI Taxonomy" id="77098"/>
    <lineage>
        <taxon>Bacteria</taxon>
        <taxon>Pseudomonadati</taxon>
        <taxon>Pseudomonadota</taxon>
        <taxon>Gammaproteobacteria</taxon>
        <taxon>Oceanospirillales</taxon>
        <taxon>Halomonadaceae</taxon>
        <taxon>Bisbaumannia</taxon>
    </lineage>
</organism>
<evidence type="ECO:0000313" key="3">
    <source>
        <dbReference type="Proteomes" id="UP000651738"/>
    </source>
</evidence>
<dbReference type="AlphaFoldDB" id="A0ABD4L5C0"/>
<keyword evidence="1" id="KW-1133">Transmembrane helix</keyword>
<dbReference type="NCBIfam" id="TIGR02532">
    <property type="entry name" value="IV_pilin_GFxxxE"/>
    <property type="match status" value="1"/>
</dbReference>
<feature type="transmembrane region" description="Helical" evidence="1">
    <location>
        <begin position="12"/>
        <end position="33"/>
    </location>
</feature>
<dbReference type="Pfam" id="PF07963">
    <property type="entry name" value="N_methyl"/>
    <property type="match status" value="1"/>
</dbReference>
<proteinExistence type="predicted"/>
<keyword evidence="1" id="KW-0812">Transmembrane</keyword>
<comment type="caution">
    <text evidence="2">The sequence shown here is derived from an EMBL/GenBank/DDBJ whole genome shotgun (WGS) entry which is preliminary data.</text>
</comment>
<name>A0ABD4L5C0_9GAMM</name>